<comment type="caution">
    <text evidence="5">The sequence shown here is derived from an EMBL/GenBank/DDBJ whole genome shotgun (WGS) entry which is preliminary data.</text>
</comment>
<reference evidence="5 6" key="1">
    <citation type="submission" date="2021-06" db="EMBL/GenBank/DDBJ databases">
        <title>Bacillus sp. RD4P76, an endophyte from a halophyte.</title>
        <authorList>
            <person name="Sun J.-Q."/>
        </authorList>
    </citation>
    <scope>NUCLEOTIDE SEQUENCE [LARGE SCALE GENOMIC DNA]</scope>
    <source>
        <strain evidence="5 6">CGMCC 1.15917</strain>
    </source>
</reference>
<dbReference type="Proteomes" id="UP000784880">
    <property type="component" value="Unassembled WGS sequence"/>
</dbReference>
<dbReference type="SMART" id="SM00345">
    <property type="entry name" value="HTH_GNTR"/>
    <property type="match status" value="1"/>
</dbReference>
<dbReference type="RefSeq" id="WP_217069611.1">
    <property type="nucleotide sequence ID" value="NZ_JAHQCS010000185.1"/>
</dbReference>
<evidence type="ECO:0000256" key="2">
    <source>
        <dbReference type="ARBA" id="ARBA00023125"/>
    </source>
</evidence>
<keyword evidence="1" id="KW-0805">Transcription regulation</keyword>
<evidence type="ECO:0000259" key="4">
    <source>
        <dbReference type="PROSITE" id="PS50949"/>
    </source>
</evidence>
<dbReference type="CDD" id="cd07377">
    <property type="entry name" value="WHTH_GntR"/>
    <property type="match status" value="1"/>
</dbReference>
<accession>A0ABS6JM84</accession>
<protein>
    <submittedName>
        <fullName evidence="5">GntR family transcriptional regulator</fullName>
    </submittedName>
</protein>
<evidence type="ECO:0000313" key="5">
    <source>
        <dbReference type="EMBL" id="MBU9714786.1"/>
    </source>
</evidence>
<dbReference type="InterPro" id="IPR000524">
    <property type="entry name" value="Tscrpt_reg_HTH_GntR"/>
</dbReference>
<feature type="domain" description="HTH gntR-type" evidence="4">
    <location>
        <begin position="11"/>
        <end position="79"/>
    </location>
</feature>
<gene>
    <name evidence="5" type="ORF">KS419_23865</name>
</gene>
<proteinExistence type="predicted"/>
<evidence type="ECO:0000256" key="3">
    <source>
        <dbReference type="ARBA" id="ARBA00023163"/>
    </source>
</evidence>
<evidence type="ECO:0000313" key="6">
    <source>
        <dbReference type="Proteomes" id="UP000784880"/>
    </source>
</evidence>
<sequence length="131" mass="15232">MYFNIDPRKNTPLYEQIIHQVKEMCAKGILLPNEKLPSVRELSSQMVINPNTVSKAYQELERQGVIVTIRGRGTFISEEFHQTYDPRLVEKLKQSLKQMIIDSHYAGISKEELTEWIEKVYEEMGGNSDEN</sequence>
<dbReference type="PANTHER" id="PTHR38445:SF9">
    <property type="entry name" value="HTH-TYPE TRANSCRIPTIONAL REPRESSOR YTRA"/>
    <property type="match status" value="1"/>
</dbReference>
<organism evidence="5 6">
    <name type="scientific">Evansella tamaricis</name>
    <dbReference type="NCBI Taxonomy" id="2069301"/>
    <lineage>
        <taxon>Bacteria</taxon>
        <taxon>Bacillati</taxon>
        <taxon>Bacillota</taxon>
        <taxon>Bacilli</taxon>
        <taxon>Bacillales</taxon>
        <taxon>Bacillaceae</taxon>
        <taxon>Evansella</taxon>
    </lineage>
</organism>
<dbReference type="PANTHER" id="PTHR38445">
    <property type="entry name" value="HTH-TYPE TRANSCRIPTIONAL REPRESSOR YTRA"/>
    <property type="match status" value="1"/>
</dbReference>
<name>A0ABS6JM84_9BACI</name>
<keyword evidence="2" id="KW-0238">DNA-binding</keyword>
<dbReference type="PROSITE" id="PS50949">
    <property type="entry name" value="HTH_GNTR"/>
    <property type="match status" value="1"/>
</dbReference>
<keyword evidence="6" id="KW-1185">Reference proteome</keyword>
<keyword evidence="3" id="KW-0804">Transcription</keyword>
<evidence type="ECO:0000256" key="1">
    <source>
        <dbReference type="ARBA" id="ARBA00023015"/>
    </source>
</evidence>
<dbReference type="EMBL" id="JAHQCS010000185">
    <property type="protein sequence ID" value="MBU9714786.1"/>
    <property type="molecule type" value="Genomic_DNA"/>
</dbReference>
<dbReference type="Pfam" id="PF00392">
    <property type="entry name" value="GntR"/>
    <property type="match status" value="1"/>
</dbReference>